<sequence>MGVAGRGGKGVAWFVVVGICVHILFLFTNPGVNLGWKLNALAQWSHDTMAGTSGHVLPRERRGKKQTVLAIEANRQFEIVSVENPLHSVYVKCCRESSSDTDFVCTCTDEEAEKLMRLQVTPVSEIEVLAAEVIREMNAIEQTRDEIFENPYTQYKWFVENSQNLPMIQDAIFGPQRVEYDKDVEHAGNFKTFEKKFQAWCEDRVTKGIIEVRFNSTNEIREEIYRRTRCEADEYDLGNGCARKNTKMGRATNNGILEAEQAEKEKALAKMRSRYDSPVELRAESKVDEIEEELRRLHEGTEEGDSGDEGSAPVAESDQEGGGEATSLEDLFGRLDAIRDAKVGQDFTVRVGSCLSARKMDFIENFVSTMLEDMKSDEKARLKVEEQKLKKQAETKRKADEAKAEAKRKSEDAKRKERQRRRDRENLRRSKARASAATNATPAPTAGTGPAEDQSNAALVVPVPPPPPQPQTNHTSPGRTQRRSKRSRNRQRERESSESRPAPPPTPPAPVRARVQNSSNRRLAREKRLLQKKVRQEEEGCHSIYQSSLKDILQASQSKKIHTDLVSAETDKQSCIRRARRRYEVDLANLGNIHGDDEV</sequence>
<dbReference type="Proteomes" id="UP000316726">
    <property type="component" value="Chromosome 2"/>
</dbReference>
<evidence type="ECO:0000313" key="4">
    <source>
        <dbReference type="Proteomes" id="UP000316726"/>
    </source>
</evidence>
<feature type="compositionally biased region" description="Basic and acidic residues" evidence="1">
    <location>
        <begin position="388"/>
        <end position="428"/>
    </location>
</feature>
<evidence type="ECO:0000313" key="3">
    <source>
        <dbReference type="EMBL" id="QDZ18523.1"/>
    </source>
</evidence>
<accession>A0A5B8MDM0</accession>
<feature type="region of interest" description="Disordered" evidence="1">
    <location>
        <begin position="296"/>
        <end position="325"/>
    </location>
</feature>
<protein>
    <submittedName>
        <fullName evidence="3">Uncharacterized protein</fullName>
    </submittedName>
</protein>
<feature type="transmembrane region" description="Helical" evidence="2">
    <location>
        <begin position="12"/>
        <end position="32"/>
    </location>
</feature>
<evidence type="ECO:0000256" key="1">
    <source>
        <dbReference type="SAM" id="MobiDB-lite"/>
    </source>
</evidence>
<keyword evidence="4" id="KW-1185">Reference proteome</keyword>
<keyword evidence="2" id="KW-0472">Membrane</keyword>
<feature type="compositionally biased region" description="Pro residues" evidence="1">
    <location>
        <begin position="501"/>
        <end position="510"/>
    </location>
</feature>
<reference evidence="3 4" key="1">
    <citation type="submission" date="2018-07" db="EMBL/GenBank/DDBJ databases">
        <title>The complete nuclear genome of the prasinophyte Chloropicon primus (CCMP1205).</title>
        <authorList>
            <person name="Pombert J.-F."/>
            <person name="Otis C."/>
            <person name="Turmel M."/>
            <person name="Lemieux C."/>
        </authorList>
    </citation>
    <scope>NUCLEOTIDE SEQUENCE [LARGE SCALE GENOMIC DNA]</scope>
    <source>
        <strain evidence="3 4">CCMP1205</strain>
    </source>
</reference>
<dbReference type="AlphaFoldDB" id="A0A5B8MDM0"/>
<name>A0A5B8MDM0_9CHLO</name>
<feature type="region of interest" description="Disordered" evidence="1">
    <location>
        <begin position="388"/>
        <end position="523"/>
    </location>
</feature>
<keyword evidence="2" id="KW-0812">Transmembrane</keyword>
<evidence type="ECO:0000256" key="2">
    <source>
        <dbReference type="SAM" id="Phobius"/>
    </source>
</evidence>
<keyword evidence="2" id="KW-1133">Transmembrane helix</keyword>
<feature type="compositionally biased region" description="Basic residues" evidence="1">
    <location>
        <begin position="480"/>
        <end position="489"/>
    </location>
</feature>
<proteinExistence type="predicted"/>
<gene>
    <name evidence="3" type="ORF">A3770_02p10410</name>
</gene>
<feature type="compositionally biased region" description="Low complexity" evidence="1">
    <location>
        <begin position="433"/>
        <end position="451"/>
    </location>
</feature>
<dbReference type="EMBL" id="CP031035">
    <property type="protein sequence ID" value="QDZ18523.1"/>
    <property type="molecule type" value="Genomic_DNA"/>
</dbReference>
<organism evidence="3 4">
    <name type="scientific">Chloropicon primus</name>
    <dbReference type="NCBI Taxonomy" id="1764295"/>
    <lineage>
        <taxon>Eukaryota</taxon>
        <taxon>Viridiplantae</taxon>
        <taxon>Chlorophyta</taxon>
        <taxon>Chloropicophyceae</taxon>
        <taxon>Chloropicales</taxon>
        <taxon>Chloropicaceae</taxon>
        <taxon>Chloropicon</taxon>
    </lineage>
</organism>